<reference evidence="2 3" key="1">
    <citation type="journal article" date="2009" name="Infect. Immun.">
        <title>Comparative genomics reveal extensive transposon-mediated genomic plasticity and diversity among potential effector proteins within the genus Coxiella.</title>
        <authorList>
            <person name="Beare P.A."/>
            <person name="Unsworth N."/>
            <person name="Andoh M."/>
            <person name="Voth D.E."/>
            <person name="Omsland A."/>
            <person name="Gilk S.D."/>
            <person name="Williams K.P."/>
            <person name="Sobral B.W."/>
            <person name="Kupko J.J.III."/>
            <person name="Porcella S.F."/>
            <person name="Samuel J.E."/>
            <person name="Heinzen R.A."/>
        </authorList>
    </citation>
    <scope>NUCLEOTIDE SEQUENCE [LARGE SCALE GENOMIC DNA]</scope>
    <source>
        <strain evidence="2 3">Dugway 5J108-111</strain>
    </source>
</reference>
<dbReference type="AlphaFoldDB" id="A9KDZ8"/>
<dbReference type="InterPro" id="IPR052985">
    <property type="entry name" value="CoA-trans_III_biosynth/detox"/>
</dbReference>
<evidence type="ECO:0000313" key="3">
    <source>
        <dbReference type="Proteomes" id="UP000008555"/>
    </source>
</evidence>
<dbReference type="KEGG" id="cbd:CBUD_0832"/>
<dbReference type="SUPFAM" id="SSF89796">
    <property type="entry name" value="CoA-transferase family III (CaiB/BaiF)"/>
    <property type="match status" value="1"/>
</dbReference>
<dbReference type="InterPro" id="IPR003673">
    <property type="entry name" value="CoA-Trfase_fam_III"/>
</dbReference>
<dbReference type="EMBL" id="CP000733">
    <property type="protein sequence ID" value="ABS77012.2"/>
    <property type="molecule type" value="Genomic_DNA"/>
</dbReference>
<keyword evidence="1" id="KW-1133">Transmembrane helix</keyword>
<dbReference type="Pfam" id="PF02515">
    <property type="entry name" value="CoA_transf_3"/>
    <property type="match status" value="1"/>
</dbReference>
<dbReference type="HOGENOM" id="CLU_733029_0_0_6"/>
<name>A9KDZ8_COXBN</name>
<protein>
    <submittedName>
        <fullName evidence="2">CoA-transferase family III protein</fullName>
    </submittedName>
</protein>
<dbReference type="PANTHER" id="PTHR48229:SF1">
    <property type="entry name" value="ALPHA METHYLACYL-COA RACEMASE-RELATED"/>
    <property type="match status" value="1"/>
</dbReference>
<dbReference type="InterPro" id="IPR044855">
    <property type="entry name" value="CoA-Trfase_III_dom3_sf"/>
</dbReference>
<feature type="transmembrane region" description="Helical" evidence="1">
    <location>
        <begin position="12"/>
        <end position="31"/>
    </location>
</feature>
<dbReference type="RefSeq" id="WP_011996772.1">
    <property type="nucleotide sequence ID" value="NC_009727.1"/>
</dbReference>
<proteinExistence type="predicted"/>
<dbReference type="PANTHER" id="PTHR48229">
    <property type="entry name" value="CAIB/BAIF FAMILY ENZYME (AFU_ORTHOLOGUE AFUA_1G05360)-RELATED"/>
    <property type="match status" value="1"/>
</dbReference>
<keyword evidence="1" id="KW-0812">Transmembrane</keyword>
<accession>A9KDZ8</accession>
<dbReference type="Gene3D" id="3.30.1540.10">
    <property type="entry name" value="formyl-coa transferase, domain 3"/>
    <property type="match status" value="1"/>
</dbReference>
<keyword evidence="1" id="KW-0472">Membrane</keyword>
<dbReference type="Proteomes" id="UP000008555">
    <property type="component" value="Chromosome"/>
</dbReference>
<gene>
    <name evidence="2" type="ordered locus">CBUD_0832</name>
</gene>
<dbReference type="Gene3D" id="3.40.50.10540">
    <property type="entry name" value="Crotonobetainyl-coa:carnitine coa-transferase, domain 1"/>
    <property type="match status" value="1"/>
</dbReference>
<evidence type="ECO:0000313" key="2">
    <source>
        <dbReference type="EMBL" id="ABS77012.2"/>
    </source>
</evidence>
<dbReference type="GO" id="GO:0003824">
    <property type="term" value="F:catalytic activity"/>
    <property type="evidence" value="ECO:0007669"/>
    <property type="project" value="InterPro"/>
</dbReference>
<sequence length="390" mass="43335">MRRALLSRYQSEVLLGPLNGVIVLGFCYYVAGPIALQNLVGQGALVIKVERKPLGDPTRYVFSPAIFNSLAHGQLSVAIDFNEEDDRKLLENLFEVVDVIVDNRSVKAKETDKLLTAYLDKPKKAHPLIYCSIDGFPDAKVNRMPGLDASAQAITGLAHTNCSSPNNPLKVGTPILDITTGLLAANYILANLYLLSQESLPPETKQVIRIAVSLAGTSVWLQANQFLDALGGRGEYFREGNRDRYAAPFSYYQTKNGLISIATVNEDQFRKFCTNVLEQPEFHQRYPTIQIRIENQAAFDQDLNQILKNKNREYWLTKCKKYDVPAAPVLTVSQAAQQNFVKGLIKSTRDGMPVVTHGAANSLFPFKRSLPAPTLNRDHNDVEAALRSKL</sequence>
<dbReference type="InterPro" id="IPR023606">
    <property type="entry name" value="CoA-Trfase_III_dom_1_sf"/>
</dbReference>
<organism evidence="2 3">
    <name type="scientific">Coxiella burnetii (strain Dugway 5J108-111)</name>
    <dbReference type="NCBI Taxonomy" id="434922"/>
    <lineage>
        <taxon>Bacteria</taxon>
        <taxon>Pseudomonadati</taxon>
        <taxon>Pseudomonadota</taxon>
        <taxon>Gammaproteobacteria</taxon>
        <taxon>Legionellales</taxon>
        <taxon>Coxiellaceae</taxon>
        <taxon>Coxiella</taxon>
    </lineage>
</organism>
<evidence type="ECO:0000256" key="1">
    <source>
        <dbReference type="SAM" id="Phobius"/>
    </source>
</evidence>